<dbReference type="Proteomes" id="UP000015106">
    <property type="component" value="Chromosome 3"/>
</dbReference>
<sequence length="127" mass="13775">VRNGDGQDEHSIIARRSHNRAARVFLASLAHRNPHATRSRDLLAVLGVDVSAQVGVPGVPAQAPPLLPEPGAARAGRGRAPEDHRGARPQRPWVALRARCNGRPAHRARRGEHGYEEQHRAGLHGFS</sequence>
<name>A0A8R7TSW8_TRIUA</name>
<evidence type="ECO:0000256" key="1">
    <source>
        <dbReference type="SAM" id="MobiDB-lite"/>
    </source>
</evidence>
<reference evidence="2" key="2">
    <citation type="submission" date="2018-03" db="EMBL/GenBank/DDBJ databases">
        <title>The Triticum urartu genome reveals the dynamic nature of wheat genome evolution.</title>
        <authorList>
            <person name="Ling H."/>
            <person name="Ma B."/>
            <person name="Shi X."/>
            <person name="Liu H."/>
            <person name="Dong L."/>
            <person name="Sun H."/>
            <person name="Cao Y."/>
            <person name="Gao Q."/>
            <person name="Zheng S."/>
            <person name="Li Y."/>
            <person name="Yu Y."/>
            <person name="Du H."/>
            <person name="Qi M."/>
            <person name="Li Y."/>
            <person name="Yu H."/>
            <person name="Cui Y."/>
            <person name="Wang N."/>
            <person name="Chen C."/>
            <person name="Wu H."/>
            <person name="Zhao Y."/>
            <person name="Zhang J."/>
            <person name="Li Y."/>
            <person name="Zhou W."/>
            <person name="Zhang B."/>
            <person name="Hu W."/>
            <person name="Eijk M."/>
            <person name="Tang J."/>
            <person name="Witsenboer H."/>
            <person name="Zhao S."/>
            <person name="Li Z."/>
            <person name="Zhang A."/>
            <person name="Wang D."/>
            <person name="Liang C."/>
        </authorList>
    </citation>
    <scope>NUCLEOTIDE SEQUENCE [LARGE SCALE GENOMIC DNA]</scope>
    <source>
        <strain evidence="2">cv. G1812</strain>
    </source>
</reference>
<feature type="compositionally biased region" description="Basic and acidic residues" evidence="1">
    <location>
        <begin position="111"/>
        <end position="120"/>
    </location>
</feature>
<evidence type="ECO:0000313" key="3">
    <source>
        <dbReference type="Proteomes" id="UP000015106"/>
    </source>
</evidence>
<protein>
    <submittedName>
        <fullName evidence="2">Uncharacterized protein</fullName>
    </submittedName>
</protein>
<feature type="region of interest" description="Disordered" evidence="1">
    <location>
        <begin position="58"/>
        <end position="127"/>
    </location>
</feature>
<reference evidence="3" key="1">
    <citation type="journal article" date="2013" name="Nature">
        <title>Draft genome of the wheat A-genome progenitor Triticum urartu.</title>
        <authorList>
            <person name="Ling H.Q."/>
            <person name="Zhao S."/>
            <person name="Liu D."/>
            <person name="Wang J."/>
            <person name="Sun H."/>
            <person name="Zhang C."/>
            <person name="Fan H."/>
            <person name="Li D."/>
            <person name="Dong L."/>
            <person name="Tao Y."/>
            <person name="Gao C."/>
            <person name="Wu H."/>
            <person name="Li Y."/>
            <person name="Cui Y."/>
            <person name="Guo X."/>
            <person name="Zheng S."/>
            <person name="Wang B."/>
            <person name="Yu K."/>
            <person name="Liang Q."/>
            <person name="Yang W."/>
            <person name="Lou X."/>
            <person name="Chen J."/>
            <person name="Feng M."/>
            <person name="Jian J."/>
            <person name="Zhang X."/>
            <person name="Luo G."/>
            <person name="Jiang Y."/>
            <person name="Liu J."/>
            <person name="Wang Z."/>
            <person name="Sha Y."/>
            <person name="Zhang B."/>
            <person name="Wu H."/>
            <person name="Tang D."/>
            <person name="Shen Q."/>
            <person name="Xue P."/>
            <person name="Zou S."/>
            <person name="Wang X."/>
            <person name="Liu X."/>
            <person name="Wang F."/>
            <person name="Yang Y."/>
            <person name="An X."/>
            <person name="Dong Z."/>
            <person name="Zhang K."/>
            <person name="Zhang X."/>
            <person name="Luo M.C."/>
            <person name="Dvorak J."/>
            <person name="Tong Y."/>
            <person name="Wang J."/>
            <person name="Yang H."/>
            <person name="Li Z."/>
            <person name="Wang D."/>
            <person name="Zhang A."/>
            <person name="Wang J."/>
        </authorList>
    </citation>
    <scope>NUCLEOTIDE SEQUENCE</scope>
    <source>
        <strain evidence="3">cv. G1812</strain>
    </source>
</reference>
<dbReference type="EnsemblPlants" id="TuG1812G0300001545.01.T01">
    <property type="protein sequence ID" value="TuG1812G0300001545.01.T01.cds429995"/>
    <property type="gene ID" value="TuG1812G0300001545.01"/>
</dbReference>
<keyword evidence="3" id="KW-1185">Reference proteome</keyword>
<dbReference type="Gramene" id="TuG1812G0300001545.01.T01">
    <property type="protein sequence ID" value="TuG1812G0300001545.01.T01.cds429995"/>
    <property type="gene ID" value="TuG1812G0300001545.01"/>
</dbReference>
<evidence type="ECO:0000313" key="2">
    <source>
        <dbReference type="EnsemblPlants" id="TuG1812G0300001545.01.T01.cds429995"/>
    </source>
</evidence>
<dbReference type="AlphaFoldDB" id="A0A8R7TSW8"/>
<accession>A0A8R7TSW8</accession>
<organism evidence="2 3">
    <name type="scientific">Triticum urartu</name>
    <name type="common">Red wild einkorn</name>
    <name type="synonym">Crithodium urartu</name>
    <dbReference type="NCBI Taxonomy" id="4572"/>
    <lineage>
        <taxon>Eukaryota</taxon>
        <taxon>Viridiplantae</taxon>
        <taxon>Streptophyta</taxon>
        <taxon>Embryophyta</taxon>
        <taxon>Tracheophyta</taxon>
        <taxon>Spermatophyta</taxon>
        <taxon>Magnoliopsida</taxon>
        <taxon>Liliopsida</taxon>
        <taxon>Poales</taxon>
        <taxon>Poaceae</taxon>
        <taxon>BOP clade</taxon>
        <taxon>Pooideae</taxon>
        <taxon>Triticodae</taxon>
        <taxon>Triticeae</taxon>
        <taxon>Triticinae</taxon>
        <taxon>Triticum</taxon>
    </lineage>
</organism>
<proteinExistence type="predicted"/>
<reference evidence="2" key="3">
    <citation type="submission" date="2022-06" db="UniProtKB">
        <authorList>
            <consortium name="EnsemblPlants"/>
        </authorList>
    </citation>
    <scope>IDENTIFICATION</scope>
</reference>